<evidence type="ECO:0008006" key="4">
    <source>
        <dbReference type="Google" id="ProtNLM"/>
    </source>
</evidence>
<sequence length="99" mass="11614">MLLGYFDYIFFAVLIFLNFRFWNRKINWKVGCIIGGLSFSVFLPILSIVIELTRVEITSGPWMDSFEVVYTFLRFPTYWIVGIIQAIIIGINLSHKKQN</sequence>
<evidence type="ECO:0000256" key="1">
    <source>
        <dbReference type="SAM" id="Phobius"/>
    </source>
</evidence>
<feature type="transmembrane region" description="Helical" evidence="1">
    <location>
        <begin position="30"/>
        <end position="50"/>
    </location>
</feature>
<keyword evidence="1" id="KW-1133">Transmembrane helix</keyword>
<evidence type="ECO:0000313" key="3">
    <source>
        <dbReference type="Proteomes" id="UP000261082"/>
    </source>
</evidence>
<dbReference type="Proteomes" id="UP000261082">
    <property type="component" value="Unassembled WGS sequence"/>
</dbReference>
<feature type="transmembrane region" description="Helical" evidence="1">
    <location>
        <begin position="70"/>
        <end position="93"/>
    </location>
</feature>
<gene>
    <name evidence="2" type="ORF">DZ858_07400</name>
</gene>
<evidence type="ECO:0000313" key="2">
    <source>
        <dbReference type="EMBL" id="RFN59864.1"/>
    </source>
</evidence>
<keyword evidence="3" id="KW-1185">Reference proteome</keyword>
<accession>A0A3E1QCN8</accession>
<feature type="transmembrane region" description="Helical" evidence="1">
    <location>
        <begin position="6"/>
        <end position="23"/>
    </location>
</feature>
<comment type="caution">
    <text evidence="2">The sequence shown here is derived from an EMBL/GenBank/DDBJ whole genome shotgun (WGS) entry which is preliminary data.</text>
</comment>
<keyword evidence="1" id="KW-0472">Membrane</keyword>
<keyword evidence="1" id="KW-0812">Transmembrane</keyword>
<protein>
    <recommendedName>
        <fullName evidence="4">Lycopene cyclase domain-containing protein</fullName>
    </recommendedName>
</protein>
<organism evidence="2 3">
    <name type="scientific">Marixanthomonas ophiurae</name>
    <dbReference type="NCBI Taxonomy" id="387659"/>
    <lineage>
        <taxon>Bacteria</taxon>
        <taxon>Pseudomonadati</taxon>
        <taxon>Bacteroidota</taxon>
        <taxon>Flavobacteriia</taxon>
        <taxon>Flavobacteriales</taxon>
        <taxon>Flavobacteriaceae</taxon>
        <taxon>Marixanthomonas</taxon>
    </lineage>
</organism>
<dbReference type="AlphaFoldDB" id="A0A3E1QCN8"/>
<dbReference type="EMBL" id="QVID01000001">
    <property type="protein sequence ID" value="RFN59864.1"/>
    <property type="molecule type" value="Genomic_DNA"/>
</dbReference>
<reference evidence="2 3" key="1">
    <citation type="journal article" date="2007" name="Int. J. Syst. Evol. Microbiol.">
        <title>Marixanthomonas ophiurae gen. nov., sp. nov., a marine bacterium of the family Flavobacteriaceae isolated from a deep-sea brittle star.</title>
        <authorList>
            <person name="Romanenko L.A."/>
            <person name="Uchino M."/>
            <person name="Frolova G.M."/>
            <person name="Mikhailov V.V."/>
        </authorList>
    </citation>
    <scope>NUCLEOTIDE SEQUENCE [LARGE SCALE GENOMIC DNA]</scope>
    <source>
        <strain evidence="2 3">KMM 3046</strain>
    </source>
</reference>
<name>A0A3E1QCN8_9FLAO</name>
<proteinExistence type="predicted"/>